<proteinExistence type="predicted"/>
<dbReference type="PANTHER" id="PTHR23180:SF399">
    <property type="entry name" value="BLOWN FUSE, ISOFORM A-RELATED"/>
    <property type="match status" value="1"/>
</dbReference>
<dbReference type="Pfam" id="PF12796">
    <property type="entry name" value="Ank_2"/>
    <property type="match status" value="1"/>
</dbReference>
<evidence type="ECO:0000256" key="2">
    <source>
        <dbReference type="ARBA" id="ARBA00022833"/>
    </source>
</evidence>
<organism evidence="5 6">
    <name type="scientific">Halocaridina rubra</name>
    <name type="common">Hawaiian red shrimp</name>
    <dbReference type="NCBI Taxonomy" id="373956"/>
    <lineage>
        <taxon>Eukaryota</taxon>
        <taxon>Metazoa</taxon>
        <taxon>Ecdysozoa</taxon>
        <taxon>Arthropoda</taxon>
        <taxon>Crustacea</taxon>
        <taxon>Multicrustacea</taxon>
        <taxon>Malacostraca</taxon>
        <taxon>Eumalacostraca</taxon>
        <taxon>Eucarida</taxon>
        <taxon>Decapoda</taxon>
        <taxon>Pleocyemata</taxon>
        <taxon>Caridea</taxon>
        <taxon>Atyoidea</taxon>
        <taxon>Atyidae</taxon>
        <taxon>Halocaridina</taxon>
    </lineage>
</organism>
<gene>
    <name evidence="5" type="primary">ACAP2_2</name>
    <name evidence="5" type="ORF">SK128_008471</name>
</gene>
<keyword evidence="3" id="KW-0040">ANK repeat</keyword>
<reference evidence="5 6" key="1">
    <citation type="submission" date="2023-11" db="EMBL/GenBank/DDBJ databases">
        <title>Halocaridina rubra genome assembly.</title>
        <authorList>
            <person name="Smith C."/>
        </authorList>
    </citation>
    <scope>NUCLEOTIDE SEQUENCE [LARGE SCALE GENOMIC DNA]</scope>
    <source>
        <strain evidence="5">EP-1</strain>
        <tissue evidence="5">Whole</tissue>
    </source>
</reference>
<sequence length="247" mass="27185">MFVWSQIVTFDYHCRPGSPITDSGDSSNIFLFDITKRADRISQDLDDLSIISDDNSTDGEHSTEYVPEESLTTLNADMLLFRACEAHNIPMMAMSLALGANKNWNNPTSSGRTPIHQAVISGSVMALEYLLINGAKPNAQDMDGRTPLHLAALNSSIGQVCLLLKHRVDLNQTDNDGNKAIDLALKSSEPDVVTLLRVASLSEHIDRDGSGEDNMLSDFLRDFQEKMVNQGHTRSRPSIEGAQKIAR</sequence>
<dbReference type="SMART" id="SM00248">
    <property type="entry name" value="ANK"/>
    <property type="match status" value="2"/>
</dbReference>
<evidence type="ECO:0000313" key="5">
    <source>
        <dbReference type="EMBL" id="KAK7082675.1"/>
    </source>
</evidence>
<dbReference type="SUPFAM" id="SSF48403">
    <property type="entry name" value="Ankyrin repeat"/>
    <property type="match status" value="1"/>
</dbReference>
<protein>
    <submittedName>
        <fullName evidence="5">Arf-GAP with coiled-coil, ANK repeat and PH domain-containing protein 2</fullName>
    </submittedName>
</protein>
<dbReference type="PROSITE" id="PS50088">
    <property type="entry name" value="ANK_REPEAT"/>
    <property type="match status" value="2"/>
</dbReference>
<keyword evidence="6" id="KW-1185">Reference proteome</keyword>
<keyword evidence="2" id="KW-0862">Zinc</keyword>
<dbReference type="PROSITE" id="PS50297">
    <property type="entry name" value="ANK_REP_REGION"/>
    <property type="match status" value="2"/>
</dbReference>
<dbReference type="GO" id="GO:0046872">
    <property type="term" value="F:metal ion binding"/>
    <property type="evidence" value="ECO:0007669"/>
    <property type="project" value="UniProtKB-KW"/>
</dbReference>
<evidence type="ECO:0000256" key="1">
    <source>
        <dbReference type="ARBA" id="ARBA00022723"/>
    </source>
</evidence>
<evidence type="ECO:0000256" key="3">
    <source>
        <dbReference type="PROSITE-ProRule" id="PRU00023"/>
    </source>
</evidence>
<dbReference type="InterPro" id="IPR002110">
    <property type="entry name" value="Ankyrin_rpt"/>
</dbReference>
<evidence type="ECO:0000256" key="4">
    <source>
        <dbReference type="SAM" id="MobiDB-lite"/>
    </source>
</evidence>
<feature type="region of interest" description="Disordered" evidence="4">
    <location>
        <begin position="228"/>
        <end position="247"/>
    </location>
</feature>
<evidence type="ECO:0000313" key="6">
    <source>
        <dbReference type="Proteomes" id="UP001381693"/>
    </source>
</evidence>
<dbReference type="Gene3D" id="1.25.40.20">
    <property type="entry name" value="Ankyrin repeat-containing domain"/>
    <property type="match status" value="1"/>
</dbReference>
<accession>A0AAN9ADV3</accession>
<dbReference type="Proteomes" id="UP001381693">
    <property type="component" value="Unassembled WGS sequence"/>
</dbReference>
<feature type="repeat" description="ANK" evidence="3">
    <location>
        <begin position="110"/>
        <end position="142"/>
    </location>
</feature>
<dbReference type="InterPro" id="IPR045258">
    <property type="entry name" value="ACAP1/2/3-like"/>
</dbReference>
<dbReference type="GO" id="GO:0005096">
    <property type="term" value="F:GTPase activator activity"/>
    <property type="evidence" value="ECO:0007669"/>
    <property type="project" value="InterPro"/>
</dbReference>
<name>A0AAN9ADV3_HALRR</name>
<dbReference type="EMBL" id="JAXCGZ010003925">
    <property type="protein sequence ID" value="KAK7082675.1"/>
    <property type="molecule type" value="Genomic_DNA"/>
</dbReference>
<feature type="repeat" description="ANK" evidence="3">
    <location>
        <begin position="143"/>
        <end position="175"/>
    </location>
</feature>
<dbReference type="PANTHER" id="PTHR23180">
    <property type="entry name" value="CENTAURIN/ARF"/>
    <property type="match status" value="1"/>
</dbReference>
<dbReference type="AlphaFoldDB" id="A0AAN9ADV3"/>
<keyword evidence="1" id="KW-0479">Metal-binding</keyword>
<dbReference type="InterPro" id="IPR036770">
    <property type="entry name" value="Ankyrin_rpt-contain_sf"/>
</dbReference>
<comment type="caution">
    <text evidence="5">The sequence shown here is derived from an EMBL/GenBank/DDBJ whole genome shotgun (WGS) entry which is preliminary data.</text>
</comment>